<feature type="transmembrane region" description="Helical" evidence="8">
    <location>
        <begin position="118"/>
        <end position="138"/>
    </location>
</feature>
<dbReference type="InterPro" id="IPR017588">
    <property type="entry name" value="UacT-like"/>
</dbReference>
<dbReference type="NCBIfam" id="NF037981">
    <property type="entry name" value="NCS2_1"/>
    <property type="match status" value="1"/>
</dbReference>
<accession>A0AAW4MZP1</accession>
<dbReference type="GO" id="GO:0042907">
    <property type="term" value="F:xanthine transmembrane transporter activity"/>
    <property type="evidence" value="ECO:0007669"/>
    <property type="project" value="TreeGrafter"/>
</dbReference>
<feature type="transmembrane region" description="Helical" evidence="8">
    <location>
        <begin position="90"/>
        <end position="111"/>
    </location>
</feature>
<protein>
    <submittedName>
        <fullName evidence="9">Purine permease</fullName>
    </submittedName>
</protein>
<keyword evidence="3" id="KW-0813">Transport</keyword>
<feature type="transmembrane region" description="Helical" evidence="8">
    <location>
        <begin position="270"/>
        <end position="288"/>
    </location>
</feature>
<evidence type="ECO:0000256" key="6">
    <source>
        <dbReference type="ARBA" id="ARBA00022989"/>
    </source>
</evidence>
<evidence type="ECO:0000256" key="3">
    <source>
        <dbReference type="ARBA" id="ARBA00022448"/>
    </source>
</evidence>
<dbReference type="NCBIfam" id="TIGR00801">
    <property type="entry name" value="ncs2"/>
    <property type="match status" value="1"/>
</dbReference>
<keyword evidence="4" id="KW-1003">Cell membrane</keyword>
<dbReference type="NCBIfam" id="TIGR03173">
    <property type="entry name" value="pbuX"/>
    <property type="match status" value="1"/>
</dbReference>
<evidence type="ECO:0000256" key="4">
    <source>
        <dbReference type="ARBA" id="ARBA00022475"/>
    </source>
</evidence>
<comment type="subcellular location">
    <subcellularLocation>
        <location evidence="1">Cell membrane</location>
        <topology evidence="1">Multi-pass membrane protein</topology>
    </subcellularLocation>
</comment>
<feature type="transmembrane region" description="Helical" evidence="8">
    <location>
        <begin position="64"/>
        <end position="84"/>
    </location>
</feature>
<feature type="transmembrane region" description="Helical" evidence="8">
    <location>
        <begin position="232"/>
        <end position="250"/>
    </location>
</feature>
<dbReference type="InterPro" id="IPR006043">
    <property type="entry name" value="NCS2"/>
</dbReference>
<proteinExistence type="inferred from homology"/>
<keyword evidence="7 8" id="KW-0472">Membrane</keyword>
<evidence type="ECO:0000313" key="9">
    <source>
        <dbReference type="EMBL" id="MBV3386715.1"/>
    </source>
</evidence>
<dbReference type="PANTHER" id="PTHR42810:SF2">
    <property type="entry name" value="PURINE PERMEASE C1399.01C-RELATED"/>
    <property type="match status" value="1"/>
</dbReference>
<dbReference type="GO" id="GO:0005886">
    <property type="term" value="C:plasma membrane"/>
    <property type="evidence" value="ECO:0007669"/>
    <property type="project" value="UniProtKB-SubCell"/>
</dbReference>
<feature type="transmembrane region" description="Helical" evidence="8">
    <location>
        <begin position="355"/>
        <end position="377"/>
    </location>
</feature>
<name>A0AAW4MZP1_9BACT</name>
<evidence type="ECO:0000256" key="7">
    <source>
        <dbReference type="ARBA" id="ARBA00023136"/>
    </source>
</evidence>
<comment type="caution">
    <text evidence="9">The sequence shown here is derived from an EMBL/GenBank/DDBJ whole genome shotgun (WGS) entry which is preliminary data.</text>
</comment>
<feature type="transmembrane region" description="Helical" evidence="8">
    <location>
        <begin position="443"/>
        <end position="464"/>
    </location>
</feature>
<keyword evidence="6 8" id="KW-1133">Transmembrane helix</keyword>
<feature type="transmembrane region" description="Helical" evidence="8">
    <location>
        <begin position="144"/>
        <end position="161"/>
    </location>
</feature>
<dbReference type="PANTHER" id="PTHR42810">
    <property type="entry name" value="PURINE PERMEASE C1399.01C-RELATED"/>
    <property type="match status" value="1"/>
</dbReference>
<dbReference type="Pfam" id="PF00860">
    <property type="entry name" value="Xan_ur_permease"/>
    <property type="match status" value="1"/>
</dbReference>
<dbReference type="PROSITE" id="PS01116">
    <property type="entry name" value="XANTH_URACIL_PERMASE"/>
    <property type="match status" value="1"/>
</dbReference>
<evidence type="ECO:0000256" key="8">
    <source>
        <dbReference type="SAM" id="Phobius"/>
    </source>
</evidence>
<feature type="transmembrane region" description="Helical" evidence="8">
    <location>
        <begin position="383"/>
        <end position="403"/>
    </location>
</feature>
<sequence>MEKRNDFSDFLCNFAAKFRKDPELMDNGNSLIIITTMEQSIENLYKLDGRVPVGKALPFGLQHVLAMFVSNIAPIMILAGAIGLDSSMSAVLIQNCMVIAGIGTLVQLYPVWRIGSRLPIVMGISFTFLSLAIAIAGAHGMGTLIGAVIIGGLVEGTLGLFAKYWIKLIPPVVAATVVTAIGFSLLPVGANSFAGGQGAADFGSMNNWVVGSVTLLACLLCQIFAKGFLRSLSVLVGLLVGYILALFMGMIDFSGLSGLSIVALPKILPFTPEFNIGAILSVVAVYLVSATETIGDTSALCNSALKRDPKTKEMGAAVCCDGFVSSVSGLFGCTPITSFSQNVGLAAMSGVVNRFTIAMGAIIMIIGGIFPAIGYVLTTIPQAVLGGCTIMMFGSILFAGFGMMARTGFSQRNMVIVSLSLSVGLGFTSATGMFNIFPEIVRTVFADNCVAVVFLLAVILNLVLPKNLDKA</sequence>
<dbReference type="AlphaFoldDB" id="A0AAW4MZP1"/>
<comment type="similarity">
    <text evidence="2">Belongs to the nucleobase:cation symporter-2 (NCS2) (TC 2.A.40) family.</text>
</comment>
<dbReference type="InterPro" id="IPR006042">
    <property type="entry name" value="Xan_ur_permease"/>
</dbReference>
<feature type="transmembrane region" description="Helical" evidence="8">
    <location>
        <begin position="208"/>
        <end position="225"/>
    </location>
</feature>
<gene>
    <name evidence="9" type="ORF">KSW82_03030</name>
</gene>
<reference evidence="9" key="1">
    <citation type="submission" date="2021-06" db="EMBL/GenBank/DDBJ databases">
        <title>Collection of gut derived symbiotic bacterial strains cultured from healthy donors.</title>
        <authorList>
            <person name="Lin H."/>
            <person name="Littmann E."/>
            <person name="Pamer E.G."/>
        </authorList>
    </citation>
    <scope>NUCLEOTIDE SEQUENCE</scope>
    <source>
        <strain evidence="9">MSK.21.74</strain>
    </source>
</reference>
<evidence type="ECO:0000256" key="1">
    <source>
        <dbReference type="ARBA" id="ARBA00004651"/>
    </source>
</evidence>
<dbReference type="Proteomes" id="UP001196765">
    <property type="component" value="Unassembled WGS sequence"/>
</dbReference>
<keyword evidence="5 8" id="KW-0812">Transmembrane</keyword>
<organism evidence="9 10">
    <name type="scientific">Segatella copri</name>
    <dbReference type="NCBI Taxonomy" id="165179"/>
    <lineage>
        <taxon>Bacteria</taxon>
        <taxon>Pseudomonadati</taxon>
        <taxon>Bacteroidota</taxon>
        <taxon>Bacteroidia</taxon>
        <taxon>Bacteroidales</taxon>
        <taxon>Prevotellaceae</taxon>
        <taxon>Segatella</taxon>
    </lineage>
</organism>
<dbReference type="EMBL" id="JAHOEI010000005">
    <property type="protein sequence ID" value="MBV3386715.1"/>
    <property type="molecule type" value="Genomic_DNA"/>
</dbReference>
<evidence type="ECO:0000256" key="2">
    <source>
        <dbReference type="ARBA" id="ARBA00008821"/>
    </source>
</evidence>
<evidence type="ECO:0000256" key="5">
    <source>
        <dbReference type="ARBA" id="ARBA00022692"/>
    </source>
</evidence>
<feature type="transmembrane region" description="Helical" evidence="8">
    <location>
        <begin position="168"/>
        <end position="188"/>
    </location>
</feature>
<feature type="transmembrane region" description="Helical" evidence="8">
    <location>
        <begin position="415"/>
        <end position="437"/>
    </location>
</feature>
<evidence type="ECO:0000313" key="10">
    <source>
        <dbReference type="Proteomes" id="UP001196765"/>
    </source>
</evidence>